<dbReference type="Proteomes" id="UP000807769">
    <property type="component" value="Unassembled WGS sequence"/>
</dbReference>
<comment type="caution">
    <text evidence="1">The sequence shown here is derived from an EMBL/GenBank/DDBJ whole genome shotgun (WGS) entry which is preliminary data.</text>
</comment>
<name>A0A9P7JK14_9AGAM</name>
<proteinExistence type="predicted"/>
<reference evidence="1" key="1">
    <citation type="journal article" date="2020" name="New Phytol.">
        <title>Comparative genomics reveals dynamic genome evolution in host specialist ectomycorrhizal fungi.</title>
        <authorList>
            <person name="Lofgren L.A."/>
            <person name="Nguyen N.H."/>
            <person name="Vilgalys R."/>
            <person name="Ruytinx J."/>
            <person name="Liao H.L."/>
            <person name="Branco S."/>
            <person name="Kuo A."/>
            <person name="LaButti K."/>
            <person name="Lipzen A."/>
            <person name="Andreopoulos W."/>
            <person name="Pangilinan J."/>
            <person name="Riley R."/>
            <person name="Hundley H."/>
            <person name="Na H."/>
            <person name="Barry K."/>
            <person name="Grigoriev I.V."/>
            <person name="Stajich J.E."/>
            <person name="Kennedy P.G."/>
        </authorList>
    </citation>
    <scope>NUCLEOTIDE SEQUENCE</scope>
    <source>
        <strain evidence="1">MN1</strain>
    </source>
</reference>
<organism evidence="1 2">
    <name type="scientific">Suillus subaureus</name>
    <dbReference type="NCBI Taxonomy" id="48587"/>
    <lineage>
        <taxon>Eukaryota</taxon>
        <taxon>Fungi</taxon>
        <taxon>Dikarya</taxon>
        <taxon>Basidiomycota</taxon>
        <taxon>Agaricomycotina</taxon>
        <taxon>Agaricomycetes</taxon>
        <taxon>Agaricomycetidae</taxon>
        <taxon>Boletales</taxon>
        <taxon>Suillineae</taxon>
        <taxon>Suillaceae</taxon>
        <taxon>Suillus</taxon>
    </lineage>
</organism>
<dbReference type="RefSeq" id="XP_041199586.1">
    <property type="nucleotide sequence ID" value="XM_041332191.1"/>
</dbReference>
<dbReference type="GeneID" id="64626208"/>
<sequence>MPPANPWNSQHDDICGVLFRTPLSQQWRLAHDRGLYLTINLQDMKHKETLRLKFADAALNCHSIACPVINQGIVSIMLEFHGFDLPELRAPRMNLGWPAWGPCDSLQSSRCSKNTLKVIFYAGNDQLQLSIQYGIYLVKPPTTWQHFSDVLTV</sequence>
<accession>A0A9P7JK14</accession>
<protein>
    <submittedName>
        <fullName evidence="1">Uncharacterized protein</fullName>
    </submittedName>
</protein>
<keyword evidence="2" id="KW-1185">Reference proteome</keyword>
<dbReference type="AlphaFoldDB" id="A0A9P7JK14"/>
<dbReference type="OrthoDB" id="10651054at2759"/>
<dbReference type="EMBL" id="JABBWG010000001">
    <property type="protein sequence ID" value="KAG1826739.1"/>
    <property type="molecule type" value="Genomic_DNA"/>
</dbReference>
<evidence type="ECO:0000313" key="2">
    <source>
        <dbReference type="Proteomes" id="UP000807769"/>
    </source>
</evidence>
<gene>
    <name evidence="1" type="ORF">BJ212DRAFT_1294197</name>
</gene>
<evidence type="ECO:0000313" key="1">
    <source>
        <dbReference type="EMBL" id="KAG1826739.1"/>
    </source>
</evidence>